<reference evidence="5 6" key="1">
    <citation type="submission" date="2020-08" db="EMBL/GenBank/DDBJ databases">
        <title>Sequencing the genomes of 1000 actinobacteria strains.</title>
        <authorList>
            <person name="Klenk H.-P."/>
        </authorList>
    </citation>
    <scope>NUCLEOTIDE SEQUENCE [LARGE SCALE GENOMIC DNA]</scope>
    <source>
        <strain evidence="5 6">DSM 19079</strain>
    </source>
</reference>
<evidence type="ECO:0000256" key="1">
    <source>
        <dbReference type="ARBA" id="ARBA00022801"/>
    </source>
</evidence>
<dbReference type="SMART" id="SM00471">
    <property type="entry name" value="HDc"/>
    <property type="match status" value="1"/>
</dbReference>
<dbReference type="InterPro" id="IPR023023">
    <property type="entry name" value="dNTPase_2"/>
</dbReference>
<dbReference type="NCBIfam" id="TIGR01353">
    <property type="entry name" value="dGTP_triPase"/>
    <property type="match status" value="1"/>
</dbReference>
<dbReference type="GO" id="GO:0006203">
    <property type="term" value="P:dGTP catabolic process"/>
    <property type="evidence" value="ECO:0007669"/>
    <property type="project" value="TreeGrafter"/>
</dbReference>
<dbReference type="Gene3D" id="1.10.3210.10">
    <property type="entry name" value="Hypothetical protein af1432"/>
    <property type="match status" value="1"/>
</dbReference>
<organism evidence="5 6">
    <name type="scientific">Micrococcus flavus</name>
    <dbReference type="NCBI Taxonomy" id="384602"/>
    <lineage>
        <taxon>Bacteria</taxon>
        <taxon>Bacillati</taxon>
        <taxon>Actinomycetota</taxon>
        <taxon>Actinomycetes</taxon>
        <taxon>Micrococcales</taxon>
        <taxon>Micrococcaceae</taxon>
        <taxon>Micrococcus</taxon>
    </lineage>
</organism>
<dbReference type="HAMAP" id="MF_01212">
    <property type="entry name" value="dGTPase_type2"/>
    <property type="match status" value="1"/>
</dbReference>
<dbReference type="SUPFAM" id="SSF109604">
    <property type="entry name" value="HD-domain/PDEase-like"/>
    <property type="match status" value="1"/>
</dbReference>
<dbReference type="AlphaFoldDB" id="A0A7W7L452"/>
<dbReference type="EMBL" id="JACHMC010000001">
    <property type="protein sequence ID" value="MBB4883224.1"/>
    <property type="molecule type" value="Genomic_DNA"/>
</dbReference>
<dbReference type="NCBIfam" id="NF002829">
    <property type="entry name" value="PRK03007.1"/>
    <property type="match status" value="1"/>
</dbReference>
<protein>
    <recommendedName>
        <fullName evidence="2">Deoxyguanosinetriphosphate triphosphohydrolase-like protein</fullName>
    </recommendedName>
</protein>
<comment type="similarity">
    <text evidence="2">Belongs to the dGTPase family. Type 2 subfamily.</text>
</comment>
<accession>A0A7W7L452</accession>
<evidence type="ECO:0000259" key="4">
    <source>
        <dbReference type="PROSITE" id="PS51831"/>
    </source>
</evidence>
<dbReference type="InterPro" id="IPR003607">
    <property type="entry name" value="HD/PDEase_dom"/>
</dbReference>
<dbReference type="InterPro" id="IPR026875">
    <property type="entry name" value="PHydrolase_assoc_dom"/>
</dbReference>
<gene>
    <name evidence="5" type="ORF">BJ976_001575</name>
</gene>
<dbReference type="Pfam" id="PF13286">
    <property type="entry name" value="HD_assoc"/>
    <property type="match status" value="1"/>
</dbReference>
<dbReference type="CDD" id="cd00077">
    <property type="entry name" value="HDc"/>
    <property type="match status" value="1"/>
</dbReference>
<evidence type="ECO:0000313" key="6">
    <source>
        <dbReference type="Proteomes" id="UP000560081"/>
    </source>
</evidence>
<proteinExistence type="inferred from homology"/>
<dbReference type="Pfam" id="PF01966">
    <property type="entry name" value="HD"/>
    <property type="match status" value="1"/>
</dbReference>
<dbReference type="InterPro" id="IPR050135">
    <property type="entry name" value="dGTPase-like"/>
</dbReference>
<keyword evidence="6" id="KW-1185">Reference proteome</keyword>
<dbReference type="InterPro" id="IPR006674">
    <property type="entry name" value="HD_domain"/>
</dbReference>
<feature type="compositionally biased region" description="Low complexity" evidence="3">
    <location>
        <begin position="1"/>
        <end position="14"/>
    </location>
</feature>
<dbReference type="Proteomes" id="UP000560081">
    <property type="component" value="Unassembled WGS sequence"/>
</dbReference>
<dbReference type="PANTHER" id="PTHR11373">
    <property type="entry name" value="DEOXYNUCLEOSIDE TRIPHOSPHATE TRIPHOSPHOHYDROLASE"/>
    <property type="match status" value="1"/>
</dbReference>
<comment type="caution">
    <text evidence="5">The sequence shown here is derived from an EMBL/GenBank/DDBJ whole genome shotgun (WGS) entry which is preliminary data.</text>
</comment>
<dbReference type="PANTHER" id="PTHR11373:SF32">
    <property type="entry name" value="DEOXYGUANOSINETRIPHOSPHATE TRIPHOSPHOHYDROLASE"/>
    <property type="match status" value="1"/>
</dbReference>
<sequence length="470" mass="51781">MAEAGTPSSSAGAGTTSGGAPGARRASQPVLFGPEGRPPYAGRPALTPGYSAWDRQRWLAEPPKNSYRSDFERDRARVLHSAALRRLGAKTQVVAPDVDDFSRTRLTHSLEVAQVGRELGRSLGCDPDLVDTACLSHDLGHPPFGHNGEKALDAVAAECGGFEGNAQTLRLLARLEQKKTFDDGSSAGLNLTRAALDAACKYPWTREDAPLKPNGKRSKKFGVYADDLPVFRWFREGVPGMRKSMEAQVMDLADDISYSVHDVEDGVVNTAFQLRWVTEHAEHRRRVVETTRDWYLPGGDLAEIEAALARLESLDVWVAEMDGTRRALAAMKDMTSQLIGRFCAAAFEATREVFGNEPLTRHGADVVVPAETEHEIAVMKGIAAAFVMTAEQRQPLYARQRELLAELVDLLQSTGDRYLDPMFAADWREADDDAARARVVIDQVASLTDSTAIEWHRTLVRGETFHREWV</sequence>
<dbReference type="InterPro" id="IPR006261">
    <property type="entry name" value="dGTPase"/>
</dbReference>
<evidence type="ECO:0000313" key="5">
    <source>
        <dbReference type="EMBL" id="MBB4883224.1"/>
    </source>
</evidence>
<dbReference type="GO" id="GO:0008832">
    <property type="term" value="F:dGTPase activity"/>
    <property type="evidence" value="ECO:0007669"/>
    <property type="project" value="TreeGrafter"/>
</dbReference>
<dbReference type="PROSITE" id="PS51831">
    <property type="entry name" value="HD"/>
    <property type="match status" value="1"/>
</dbReference>
<evidence type="ECO:0000256" key="2">
    <source>
        <dbReference type="HAMAP-Rule" id="MF_01212"/>
    </source>
</evidence>
<evidence type="ECO:0000256" key="3">
    <source>
        <dbReference type="SAM" id="MobiDB-lite"/>
    </source>
</evidence>
<name>A0A7W7L452_9MICC</name>
<feature type="domain" description="HD" evidence="4">
    <location>
        <begin position="105"/>
        <end position="259"/>
    </location>
</feature>
<keyword evidence="1 2" id="KW-0378">Hydrolase</keyword>
<feature type="region of interest" description="Disordered" evidence="3">
    <location>
        <begin position="1"/>
        <end position="47"/>
    </location>
</feature>